<keyword evidence="6 15" id="KW-0812">Transmembrane</keyword>
<dbReference type="GO" id="GO:0032497">
    <property type="term" value="P:detection of lipopolysaccharide"/>
    <property type="evidence" value="ECO:0007669"/>
    <property type="project" value="TreeGrafter"/>
</dbReference>
<reference evidence="16" key="1">
    <citation type="submission" date="2020-08" db="EMBL/GenBank/DDBJ databases">
        <title>Chromosome-level assembly of Southern catfish (Silurus meridionalis) provides insights into visual adaptation to the nocturnal and benthic lifestyles.</title>
        <authorList>
            <person name="Zhang Y."/>
            <person name="Wang D."/>
            <person name="Peng Z."/>
        </authorList>
    </citation>
    <scope>NUCLEOTIDE SEQUENCE</scope>
    <source>
        <strain evidence="16">SWU-2019-XX</strain>
        <tissue evidence="16">Muscle</tissue>
    </source>
</reference>
<dbReference type="SMART" id="SM00369">
    <property type="entry name" value="LRR_TYP"/>
    <property type="match status" value="7"/>
</dbReference>
<dbReference type="AlphaFoldDB" id="A0A8T0AB80"/>
<dbReference type="PANTHER" id="PTHR24365:SF521">
    <property type="entry name" value="TOLL-LIKE RECEPTOR 4"/>
    <property type="match status" value="1"/>
</dbReference>
<accession>A0A8T0AB80</accession>
<dbReference type="InterPro" id="IPR032675">
    <property type="entry name" value="LRR_dom_sf"/>
</dbReference>
<dbReference type="GO" id="GO:0050829">
    <property type="term" value="P:defense response to Gram-negative bacterium"/>
    <property type="evidence" value="ECO:0007669"/>
    <property type="project" value="TreeGrafter"/>
</dbReference>
<dbReference type="GO" id="GO:0001875">
    <property type="term" value="F:lipopolysaccharide immune receptor activity"/>
    <property type="evidence" value="ECO:0007669"/>
    <property type="project" value="TreeGrafter"/>
</dbReference>
<evidence type="ECO:0000256" key="6">
    <source>
        <dbReference type="ARBA" id="ARBA00022692"/>
    </source>
</evidence>
<evidence type="ECO:0000256" key="2">
    <source>
        <dbReference type="ARBA" id="ARBA00009634"/>
    </source>
</evidence>
<keyword evidence="12" id="KW-0675">Receptor</keyword>
<evidence type="ECO:0000256" key="15">
    <source>
        <dbReference type="SAM" id="Phobius"/>
    </source>
</evidence>
<evidence type="ECO:0000256" key="8">
    <source>
        <dbReference type="ARBA" id="ARBA00022737"/>
    </source>
</evidence>
<evidence type="ECO:0000313" key="17">
    <source>
        <dbReference type="Proteomes" id="UP000606274"/>
    </source>
</evidence>
<evidence type="ECO:0000256" key="9">
    <source>
        <dbReference type="ARBA" id="ARBA00022859"/>
    </source>
</evidence>
<keyword evidence="7" id="KW-0732">Signal</keyword>
<dbReference type="EMBL" id="JABFDY010000025">
    <property type="protein sequence ID" value="KAF7688541.1"/>
    <property type="molecule type" value="Genomic_DNA"/>
</dbReference>
<evidence type="ECO:0000256" key="7">
    <source>
        <dbReference type="ARBA" id="ARBA00022729"/>
    </source>
</evidence>
<evidence type="ECO:0000256" key="4">
    <source>
        <dbReference type="ARBA" id="ARBA00022588"/>
    </source>
</evidence>
<dbReference type="GO" id="GO:0006954">
    <property type="term" value="P:inflammatory response"/>
    <property type="evidence" value="ECO:0007669"/>
    <property type="project" value="UniProtKB-KW"/>
</dbReference>
<dbReference type="GO" id="GO:0005886">
    <property type="term" value="C:plasma membrane"/>
    <property type="evidence" value="ECO:0007669"/>
    <property type="project" value="UniProtKB-SubCell"/>
</dbReference>
<gene>
    <name evidence="16" type="ORF">HF521_013348</name>
</gene>
<keyword evidence="10 15" id="KW-1133">Transmembrane helix</keyword>
<evidence type="ECO:0000256" key="3">
    <source>
        <dbReference type="ARBA" id="ARBA00022475"/>
    </source>
</evidence>
<comment type="similarity">
    <text evidence="2">Belongs to the Toll-like receptor family.</text>
</comment>
<keyword evidence="4" id="KW-0399">Innate immunity</keyword>
<dbReference type="GO" id="GO:0001530">
    <property type="term" value="F:lipopolysaccharide binding"/>
    <property type="evidence" value="ECO:0007669"/>
    <property type="project" value="TreeGrafter"/>
</dbReference>
<dbReference type="SUPFAM" id="SSF52058">
    <property type="entry name" value="L domain-like"/>
    <property type="match status" value="2"/>
</dbReference>
<dbReference type="PROSITE" id="PS51450">
    <property type="entry name" value="LRR"/>
    <property type="match status" value="1"/>
</dbReference>
<keyword evidence="3" id="KW-1003">Cell membrane</keyword>
<dbReference type="GO" id="GO:0046696">
    <property type="term" value="C:lipopolysaccharide receptor complex"/>
    <property type="evidence" value="ECO:0007669"/>
    <property type="project" value="TreeGrafter"/>
</dbReference>
<comment type="subcellular location">
    <subcellularLocation>
        <location evidence="1">Cell membrane</location>
        <topology evidence="1">Single-pass type I membrane protein</topology>
    </subcellularLocation>
</comment>
<evidence type="ECO:0000256" key="11">
    <source>
        <dbReference type="ARBA" id="ARBA00023136"/>
    </source>
</evidence>
<dbReference type="InterPro" id="IPR003591">
    <property type="entry name" value="Leu-rich_rpt_typical-subtyp"/>
</dbReference>
<feature type="transmembrane region" description="Helical" evidence="15">
    <location>
        <begin position="630"/>
        <end position="651"/>
    </location>
</feature>
<dbReference type="InterPro" id="IPR001611">
    <property type="entry name" value="Leu-rich_rpt"/>
</dbReference>
<dbReference type="Pfam" id="PF13855">
    <property type="entry name" value="LRR_8"/>
    <property type="match status" value="1"/>
</dbReference>
<dbReference type="GO" id="GO:0045087">
    <property type="term" value="P:innate immune response"/>
    <property type="evidence" value="ECO:0007669"/>
    <property type="project" value="UniProtKB-KW"/>
</dbReference>
<keyword evidence="9" id="KW-0391">Immunity</keyword>
<evidence type="ECO:0008006" key="18">
    <source>
        <dbReference type="Google" id="ProtNLM"/>
    </source>
</evidence>
<comment type="caution">
    <text evidence="16">The sequence shown here is derived from an EMBL/GenBank/DDBJ whole genome shotgun (WGS) entry which is preliminary data.</text>
</comment>
<dbReference type="OrthoDB" id="676979at2759"/>
<keyword evidence="14" id="KW-0395">Inflammatory response</keyword>
<organism evidence="16 17">
    <name type="scientific">Silurus meridionalis</name>
    <name type="common">Southern catfish</name>
    <name type="synonym">Silurus soldatovi meridionalis</name>
    <dbReference type="NCBI Taxonomy" id="175797"/>
    <lineage>
        <taxon>Eukaryota</taxon>
        <taxon>Metazoa</taxon>
        <taxon>Chordata</taxon>
        <taxon>Craniata</taxon>
        <taxon>Vertebrata</taxon>
        <taxon>Euteleostomi</taxon>
        <taxon>Actinopterygii</taxon>
        <taxon>Neopterygii</taxon>
        <taxon>Teleostei</taxon>
        <taxon>Ostariophysi</taxon>
        <taxon>Siluriformes</taxon>
        <taxon>Siluridae</taxon>
        <taxon>Silurus</taxon>
    </lineage>
</organism>
<dbReference type="GO" id="GO:0034142">
    <property type="term" value="P:toll-like receptor 4 signaling pathway"/>
    <property type="evidence" value="ECO:0007669"/>
    <property type="project" value="TreeGrafter"/>
</dbReference>
<keyword evidence="11 15" id="KW-0472">Membrane</keyword>
<evidence type="ECO:0000256" key="14">
    <source>
        <dbReference type="ARBA" id="ARBA00023198"/>
    </source>
</evidence>
<dbReference type="Gene3D" id="3.80.10.10">
    <property type="entry name" value="Ribonuclease Inhibitor"/>
    <property type="match status" value="1"/>
</dbReference>
<name>A0A8T0AB80_SILME</name>
<keyword evidence="8" id="KW-0677">Repeat</keyword>
<sequence length="664" mass="74586">MERVFYLCFGAGIYFLACAETIPWTKKQCLTNADGSDCSGLALQLIPDEIPDSIKTLDFSFNFLPTLYNSTFQRLRNLVSLDLTRCSINFIYDDVFRYQFDLETLILVANPLSFISDRAFSGPLAIKYLGLAGSTINSLMDIPTDHLDFLETLDLRGSDLHSLDGLLKLPRQQLKRLIFDLNLIENIRAADMETLRGTRDLEVSFKGNNLVDVEAGAFQNLDLGSLDFSGCFDKMHISILLKGLEGVRTNKLHFGLFEDSSKGYIMPSDLQFFCNISAIDVSFQMQYFPGLTNASFECFAEIQKLDFTRAHLSRFPSNLSNLSMLSHLILDMNSFTSVCDINPMNFPSLTHLSVSRNSEYLHFKDNCLEPLSHLVELQLSHSNLMTGDVCCNKQLAGLRELKLLNLSYNFLMKWEPLPFNATPNLEHLDCTKTQFLLSSSSPFIKLENLQTLNLSFTHLNLSRNAQLLKGLSKLRELHLRGNAIQGGVLAKTENFDYVPLLKNLHLSSCGIAQIREDVFKNLAKLQYVDLSENQLAVLSLAAFYSLNQIQLNFGSNKIMVVDVNVVKDLGTSSSIDLSSNPLACDCTNYQFIMWVKDNVRKMKRVGKTVCDATAERIVDVDLKCVSSSRALGIVLGIAITIALITVLGYFVKKGQSQYRPYSRL</sequence>
<evidence type="ECO:0000256" key="12">
    <source>
        <dbReference type="ARBA" id="ARBA00023170"/>
    </source>
</evidence>
<dbReference type="GO" id="GO:0002755">
    <property type="term" value="P:MyD88-dependent toll-like receptor signaling pathway"/>
    <property type="evidence" value="ECO:0007669"/>
    <property type="project" value="TreeGrafter"/>
</dbReference>
<keyword evidence="17" id="KW-1185">Reference proteome</keyword>
<evidence type="ECO:0000313" key="16">
    <source>
        <dbReference type="EMBL" id="KAF7688541.1"/>
    </source>
</evidence>
<keyword evidence="13" id="KW-0325">Glycoprotein</keyword>
<evidence type="ECO:0000256" key="1">
    <source>
        <dbReference type="ARBA" id="ARBA00004251"/>
    </source>
</evidence>
<evidence type="ECO:0000256" key="5">
    <source>
        <dbReference type="ARBA" id="ARBA00022614"/>
    </source>
</evidence>
<evidence type="ECO:0000256" key="10">
    <source>
        <dbReference type="ARBA" id="ARBA00022989"/>
    </source>
</evidence>
<evidence type="ECO:0000256" key="13">
    <source>
        <dbReference type="ARBA" id="ARBA00023180"/>
    </source>
</evidence>
<dbReference type="Proteomes" id="UP000606274">
    <property type="component" value="Unassembled WGS sequence"/>
</dbReference>
<dbReference type="PANTHER" id="PTHR24365">
    <property type="entry name" value="TOLL-LIKE RECEPTOR"/>
    <property type="match status" value="1"/>
</dbReference>
<protein>
    <recommendedName>
        <fullName evidence="18">CD180 antigen</fullName>
    </recommendedName>
</protein>
<proteinExistence type="inferred from homology"/>
<keyword evidence="5" id="KW-0433">Leucine-rich repeat</keyword>